<feature type="binding site" evidence="9">
    <location>
        <begin position="251"/>
        <end position="252"/>
    </location>
    <ligand>
        <name>FMN</name>
        <dbReference type="ChEBI" id="CHEBI:58210"/>
    </ligand>
</feature>
<dbReference type="RefSeq" id="WP_338600509.1">
    <property type="nucleotide sequence ID" value="NZ_CP146016.1"/>
</dbReference>
<comment type="similarity">
    <text evidence="3 9">Belongs to the dihydroorotate dehydrogenase family. Type 1 subfamily.</text>
</comment>
<protein>
    <recommendedName>
        <fullName evidence="9">Dihydroorotate dehydrogenase</fullName>
        <shortName evidence="9">DHOD</shortName>
        <shortName evidence="9">DHODase</shortName>
        <shortName evidence="9">DHOdehase</shortName>
        <ecNumber evidence="9">1.3.-.-</ecNumber>
    </recommendedName>
</protein>
<feature type="binding site" evidence="9">
    <location>
        <position position="203"/>
    </location>
    <ligand>
        <name>FMN</name>
        <dbReference type="ChEBI" id="CHEBI:58210"/>
    </ligand>
</feature>
<dbReference type="InterPro" id="IPR053488">
    <property type="entry name" value="DHODH_Type1"/>
</dbReference>
<dbReference type="AlphaFoldDB" id="A0AAX4L0Q0"/>
<dbReference type="InterPro" id="IPR005720">
    <property type="entry name" value="Dihydroorotate_DH_cat"/>
</dbReference>
<feature type="binding site" evidence="9">
    <location>
        <position position="42"/>
    </location>
    <ligand>
        <name>substrate</name>
    </ligand>
</feature>
<dbReference type="CDD" id="cd04740">
    <property type="entry name" value="DHOD_1B_like"/>
    <property type="match status" value="1"/>
</dbReference>
<feature type="binding site" evidence="9">
    <location>
        <begin position="42"/>
        <end position="43"/>
    </location>
    <ligand>
        <name>FMN</name>
        <dbReference type="ChEBI" id="CHEBI:58210"/>
    </ligand>
</feature>
<dbReference type="PANTHER" id="PTHR48109:SF1">
    <property type="entry name" value="DIHYDROOROTATE DEHYDROGENASE (FUMARATE)"/>
    <property type="match status" value="1"/>
</dbReference>
<dbReference type="Pfam" id="PF01180">
    <property type="entry name" value="DHO_dh"/>
    <property type="match status" value="1"/>
</dbReference>
<dbReference type="InterPro" id="IPR050074">
    <property type="entry name" value="DHO_dehydrogenase"/>
</dbReference>
<comment type="caution">
    <text evidence="9">Lacks conserved residue(s) required for the propagation of feature annotation.</text>
</comment>
<proteinExistence type="inferred from homology"/>
<evidence type="ECO:0000256" key="5">
    <source>
        <dbReference type="ARBA" id="ARBA00022630"/>
    </source>
</evidence>
<keyword evidence="5 9" id="KW-0285">Flavoprotein</keyword>
<dbReference type="HAMAP" id="MF_00224">
    <property type="entry name" value="DHO_dh_type1"/>
    <property type="match status" value="1"/>
</dbReference>
<comment type="cofactor">
    <cofactor evidence="9">
        <name>FMN</name>
        <dbReference type="ChEBI" id="CHEBI:58210"/>
    </cofactor>
    <text evidence="9">Binds 1 FMN per subunit.</text>
</comment>
<organism evidence="11 12">
    <name type="scientific">Sulfolobus tengchongensis</name>
    <dbReference type="NCBI Taxonomy" id="207809"/>
    <lineage>
        <taxon>Archaea</taxon>
        <taxon>Thermoproteota</taxon>
        <taxon>Thermoprotei</taxon>
        <taxon>Sulfolobales</taxon>
        <taxon>Sulfolobaceae</taxon>
        <taxon>Sulfolobus</taxon>
    </lineage>
</organism>
<evidence type="ECO:0000256" key="9">
    <source>
        <dbReference type="HAMAP-Rule" id="MF_00224"/>
    </source>
</evidence>
<feature type="binding site" evidence="9">
    <location>
        <position position="117"/>
    </location>
    <ligand>
        <name>FMN</name>
        <dbReference type="ChEBI" id="CHEBI:58210"/>
    </ligand>
</feature>
<dbReference type="GO" id="GO:0044205">
    <property type="term" value="P:'de novo' UMP biosynthetic process"/>
    <property type="evidence" value="ECO:0007669"/>
    <property type="project" value="UniProtKB-UniRule"/>
</dbReference>
<feature type="binding site" evidence="9">
    <location>
        <position position="177"/>
    </location>
    <ligand>
        <name>FMN</name>
        <dbReference type="ChEBI" id="CHEBI:58210"/>
    </ligand>
</feature>
<comment type="function">
    <text evidence="9">Catalyzes the conversion of dihydroorotate to orotate.</text>
</comment>
<accession>A0AAX4L0Q0</accession>
<evidence type="ECO:0000256" key="8">
    <source>
        <dbReference type="ARBA" id="ARBA00023002"/>
    </source>
</evidence>
<sequence>MIKIKDLEFSDPLIIASGIVPDVPNYIREICEKYNPSAITTKTVTLNPLDPHAPPTVIKLYDGIYINAIGLGNPGAKIFDNINVQCPLIASVSGSSVSEIMEAVKIVEKKAKIIEINVSSPNRKGYGESLSSLIGNIVKEVKSVTNLPVFVKLGPWDNAVELAGKALEKGADGLTLINTIKGLVIDVDTFKPILSYGTGGISGRCLYPIALRIIKDVYEEYGVDIIGVGGVFEWADVIGMLAVGAKLVGLGTVLIEKGFNVINEIRKDLHSYLLEKGLKFEEIIGISVKK</sequence>
<evidence type="ECO:0000256" key="6">
    <source>
        <dbReference type="ARBA" id="ARBA00022643"/>
    </source>
</evidence>
<evidence type="ECO:0000313" key="11">
    <source>
        <dbReference type="EMBL" id="WWQ60175.1"/>
    </source>
</evidence>
<reference evidence="11 12" key="1">
    <citation type="submission" date="2024-02" db="EMBL/GenBank/DDBJ databases">
        <title>STSV induces naive adaptation in Sulfolobus.</title>
        <authorList>
            <person name="Xiang X."/>
            <person name="Song M."/>
        </authorList>
    </citation>
    <scope>NUCLEOTIDE SEQUENCE [LARGE SCALE GENOMIC DNA]</scope>
    <source>
        <strain evidence="11 12">RT2</strain>
    </source>
</reference>
<dbReference type="InterPro" id="IPR013785">
    <property type="entry name" value="Aldolase_TIM"/>
</dbReference>
<dbReference type="GO" id="GO:0005737">
    <property type="term" value="C:cytoplasm"/>
    <property type="evidence" value="ECO:0007669"/>
    <property type="project" value="UniProtKB-SubCell"/>
</dbReference>
<dbReference type="SUPFAM" id="SSF51395">
    <property type="entry name" value="FMN-linked oxidoreductases"/>
    <property type="match status" value="1"/>
</dbReference>
<dbReference type="GeneID" id="89337523"/>
<feature type="active site" description="Nucleophile" evidence="9">
    <location>
        <position position="120"/>
    </location>
</feature>
<dbReference type="PANTHER" id="PTHR48109">
    <property type="entry name" value="DIHYDROOROTATE DEHYDROGENASE (QUINONE), MITOCHONDRIAL-RELATED"/>
    <property type="match status" value="1"/>
</dbReference>
<dbReference type="GO" id="GO:0004152">
    <property type="term" value="F:dihydroorotate dehydrogenase activity"/>
    <property type="evidence" value="ECO:0007669"/>
    <property type="project" value="UniProtKB-UniRule"/>
</dbReference>
<keyword evidence="7 9" id="KW-0665">Pyrimidine biosynthesis</keyword>
<evidence type="ECO:0000256" key="7">
    <source>
        <dbReference type="ARBA" id="ARBA00022975"/>
    </source>
</evidence>
<dbReference type="EC" id="1.3.-.-" evidence="9"/>
<feature type="binding site" evidence="9">
    <location>
        <position position="152"/>
    </location>
    <ligand>
        <name>FMN</name>
        <dbReference type="ChEBI" id="CHEBI:58210"/>
    </ligand>
</feature>
<keyword evidence="12" id="KW-1185">Reference proteome</keyword>
<feature type="binding site" evidence="9">
    <location>
        <position position="117"/>
    </location>
    <ligand>
        <name>substrate</name>
    </ligand>
</feature>
<feature type="domain" description="Dihydroorotate dehydrogenase catalytic" evidence="10">
    <location>
        <begin position="3"/>
        <end position="273"/>
    </location>
</feature>
<name>A0AAX4L0Q0_9CREN</name>
<dbReference type="InterPro" id="IPR024920">
    <property type="entry name" value="Dihydroorotate_DH_1"/>
</dbReference>
<evidence type="ECO:0000256" key="3">
    <source>
        <dbReference type="ARBA" id="ARBA00008008"/>
    </source>
</evidence>
<keyword evidence="8 9" id="KW-0560">Oxidoreductase</keyword>
<dbReference type="PIRSF" id="PIRSF000164">
    <property type="entry name" value="DHO_oxidase"/>
    <property type="match status" value="1"/>
</dbReference>
<comment type="pathway">
    <text evidence="2 9">Pyrimidine metabolism; UMP biosynthesis via de novo pathway.</text>
</comment>
<dbReference type="NCBIfam" id="NF041011">
    <property type="entry name" value="dihydoor_dh_Arch"/>
    <property type="match status" value="1"/>
</dbReference>
<feature type="binding site" evidence="9">
    <location>
        <begin position="229"/>
        <end position="230"/>
    </location>
    <ligand>
        <name>FMN</name>
        <dbReference type="ChEBI" id="CHEBI:58210"/>
    </ligand>
</feature>
<evidence type="ECO:0000259" key="10">
    <source>
        <dbReference type="Pfam" id="PF01180"/>
    </source>
</evidence>
<dbReference type="EMBL" id="CP146016">
    <property type="protein sequence ID" value="WWQ60175.1"/>
    <property type="molecule type" value="Genomic_DNA"/>
</dbReference>
<evidence type="ECO:0000313" key="12">
    <source>
        <dbReference type="Proteomes" id="UP001432202"/>
    </source>
</evidence>
<comment type="catalytic activity">
    <reaction evidence="9">
        <text>(S)-dihydroorotate + A = orotate + AH2</text>
        <dbReference type="Rhea" id="RHEA:18073"/>
        <dbReference type="ChEBI" id="CHEBI:13193"/>
        <dbReference type="ChEBI" id="CHEBI:17499"/>
        <dbReference type="ChEBI" id="CHEBI:30839"/>
        <dbReference type="ChEBI" id="CHEBI:30864"/>
    </reaction>
</comment>
<dbReference type="GO" id="GO:0006207">
    <property type="term" value="P:'de novo' pyrimidine nucleobase biosynthetic process"/>
    <property type="evidence" value="ECO:0007669"/>
    <property type="project" value="TreeGrafter"/>
</dbReference>
<dbReference type="InterPro" id="IPR033888">
    <property type="entry name" value="DHOD_1B"/>
</dbReference>
<comment type="subcellular location">
    <subcellularLocation>
        <location evidence="1 9">Cytoplasm</location>
    </subcellularLocation>
</comment>
<evidence type="ECO:0000256" key="4">
    <source>
        <dbReference type="ARBA" id="ARBA00022490"/>
    </source>
</evidence>
<evidence type="ECO:0000256" key="1">
    <source>
        <dbReference type="ARBA" id="ARBA00004496"/>
    </source>
</evidence>
<gene>
    <name evidence="9 11" type="primary">pyrD</name>
    <name evidence="11" type="ORF">V6M85_12100</name>
</gene>
<dbReference type="Gene3D" id="3.20.20.70">
    <property type="entry name" value="Aldolase class I"/>
    <property type="match status" value="1"/>
</dbReference>
<evidence type="ECO:0000256" key="2">
    <source>
        <dbReference type="ARBA" id="ARBA00004725"/>
    </source>
</evidence>
<keyword evidence="4 9" id="KW-0963">Cytoplasm</keyword>
<keyword evidence="6 9" id="KW-0288">FMN</keyword>
<dbReference type="InterPro" id="IPR012135">
    <property type="entry name" value="Dihydroorotate_DH_1_2"/>
</dbReference>
<dbReference type="Proteomes" id="UP001432202">
    <property type="component" value="Chromosome"/>
</dbReference>
<feature type="binding site" evidence="9">
    <location>
        <begin position="67"/>
        <end position="71"/>
    </location>
    <ligand>
        <name>substrate</name>
    </ligand>
</feature>
<feature type="binding site" evidence="9">
    <location>
        <begin position="178"/>
        <end position="179"/>
    </location>
    <ligand>
        <name>substrate</name>
    </ligand>
</feature>
<feature type="binding site" evidence="9">
    <location>
        <position position="17"/>
    </location>
    <ligand>
        <name>FMN</name>
        <dbReference type="ChEBI" id="CHEBI:58210"/>
    </ligand>
</feature>